<organism evidence="8 9">
    <name type="scientific">Dongia sedimenti</name>
    <dbReference type="NCBI Taxonomy" id="3064282"/>
    <lineage>
        <taxon>Bacteria</taxon>
        <taxon>Pseudomonadati</taxon>
        <taxon>Pseudomonadota</taxon>
        <taxon>Alphaproteobacteria</taxon>
        <taxon>Rhodospirillales</taxon>
        <taxon>Dongiaceae</taxon>
        <taxon>Dongia</taxon>
    </lineage>
</organism>
<dbReference type="NCBIfam" id="TIGR01983">
    <property type="entry name" value="UbiG"/>
    <property type="match status" value="1"/>
</dbReference>
<reference evidence="9" key="1">
    <citation type="submission" date="2023-08" db="EMBL/GenBank/DDBJ databases">
        <title>Rhodospirillaceae gen. nov., a novel taxon isolated from the Yangtze River Yuezi River estuary sludge.</title>
        <authorList>
            <person name="Ruan L."/>
        </authorList>
    </citation>
    <scope>NUCLEOTIDE SEQUENCE [LARGE SCALE GENOMIC DNA]</scope>
    <source>
        <strain evidence="9">R-7</strain>
    </source>
</reference>
<dbReference type="PANTHER" id="PTHR43464:SF19">
    <property type="entry name" value="UBIQUINONE BIOSYNTHESIS O-METHYLTRANSFERASE, MITOCHONDRIAL"/>
    <property type="match status" value="1"/>
</dbReference>
<dbReference type="PANTHER" id="PTHR43464">
    <property type="entry name" value="METHYLTRANSFERASE"/>
    <property type="match status" value="1"/>
</dbReference>
<evidence type="ECO:0000256" key="4">
    <source>
        <dbReference type="ARBA" id="ARBA00022691"/>
    </source>
</evidence>
<feature type="binding site" evidence="5">
    <location>
        <position position="159"/>
    </location>
    <ligand>
        <name>S-adenosyl-L-methionine</name>
        <dbReference type="ChEBI" id="CHEBI:59789"/>
    </ligand>
</feature>
<comment type="similarity">
    <text evidence="5">Belongs to the methyltransferase superfamily. UbiG/COQ3 family.</text>
</comment>
<evidence type="ECO:0000256" key="5">
    <source>
        <dbReference type="HAMAP-Rule" id="MF_00472"/>
    </source>
</evidence>
<comment type="pathway">
    <text evidence="5">Cofactor biosynthesis; ubiquinone biosynthesis.</text>
</comment>
<evidence type="ECO:0000256" key="1">
    <source>
        <dbReference type="ARBA" id="ARBA00022603"/>
    </source>
</evidence>
<keyword evidence="1 5" id="KW-0489">Methyltransferase</keyword>
<evidence type="ECO:0000256" key="3">
    <source>
        <dbReference type="ARBA" id="ARBA00022688"/>
    </source>
</evidence>
<dbReference type="GO" id="GO:0061542">
    <property type="term" value="F:3-demethylubiquinol 3-O-methyltransferase activity"/>
    <property type="evidence" value="ECO:0007669"/>
    <property type="project" value="UniProtKB-EC"/>
</dbReference>
<evidence type="ECO:0000256" key="2">
    <source>
        <dbReference type="ARBA" id="ARBA00022679"/>
    </source>
</evidence>
<dbReference type="GO" id="GO:0102208">
    <property type="term" value="F:2-polyprenyl-6-hydroxyphenol methylase activity"/>
    <property type="evidence" value="ECO:0007669"/>
    <property type="project" value="UniProtKB-EC"/>
</dbReference>
<dbReference type="GO" id="GO:0032259">
    <property type="term" value="P:methylation"/>
    <property type="evidence" value="ECO:0007669"/>
    <property type="project" value="UniProtKB-KW"/>
</dbReference>
<keyword evidence="2 5" id="KW-0808">Transferase</keyword>
<dbReference type="Proteomes" id="UP001230156">
    <property type="component" value="Unassembled WGS sequence"/>
</dbReference>
<dbReference type="EMBL" id="JAUYVI010000010">
    <property type="protein sequence ID" value="MDQ7251233.1"/>
    <property type="molecule type" value="Genomic_DNA"/>
</dbReference>
<proteinExistence type="inferred from homology"/>
<feature type="binding site" evidence="5">
    <location>
        <position position="64"/>
    </location>
    <ligand>
        <name>S-adenosyl-L-methionine</name>
        <dbReference type="ChEBI" id="CHEBI:59789"/>
    </ligand>
</feature>
<feature type="binding site" evidence="5">
    <location>
        <position position="116"/>
    </location>
    <ligand>
        <name>S-adenosyl-L-methionine</name>
        <dbReference type="ChEBI" id="CHEBI:59789"/>
    </ligand>
</feature>
<dbReference type="EC" id="2.1.1.64" evidence="5"/>
<dbReference type="Pfam" id="PF08241">
    <property type="entry name" value="Methyltransf_11"/>
    <property type="match status" value="1"/>
</dbReference>
<sequence length="273" mass="29429">MEPSHTPPGGPGTGRPWASPGEATARSGSGSVDHAEIAKFTAMADAWWDPAGKFKPLHRLNPVRVRFIRDRLAAQHGRNPEEPEPLRGLSILDIGCGGGLLAEPLARLGAEVTGIDAAERNIAIARRHAETVGVKVTYLPCSAEDLAVQGAKFDAVLAMEIVEHVADLDAFFKAAAGMLKPGGTMVVATLNRTVKSFAFAIVGAEYVLRWLPRGTHDWRRFMRPSELARQLRAHGLEIKELAGVSYDPIGDSFAISRDCGVNYMSVARHAGHR</sequence>
<comment type="function">
    <text evidence="5">O-methyltransferase that catalyzes the 2 O-methylation steps in the ubiquinone biosynthetic pathway.</text>
</comment>
<comment type="catalytic activity">
    <reaction evidence="5">
        <text>a 3-(all-trans-polyprenyl)benzene-1,2-diol + S-adenosyl-L-methionine = a 2-methoxy-6-(all-trans-polyprenyl)phenol + S-adenosyl-L-homocysteine + H(+)</text>
        <dbReference type="Rhea" id="RHEA:31411"/>
        <dbReference type="Rhea" id="RHEA-COMP:9550"/>
        <dbReference type="Rhea" id="RHEA-COMP:9551"/>
        <dbReference type="ChEBI" id="CHEBI:15378"/>
        <dbReference type="ChEBI" id="CHEBI:57856"/>
        <dbReference type="ChEBI" id="CHEBI:59789"/>
        <dbReference type="ChEBI" id="CHEBI:62729"/>
        <dbReference type="ChEBI" id="CHEBI:62731"/>
        <dbReference type="EC" id="2.1.1.222"/>
    </reaction>
</comment>
<dbReference type="InterPro" id="IPR029063">
    <property type="entry name" value="SAM-dependent_MTases_sf"/>
</dbReference>
<evidence type="ECO:0000256" key="6">
    <source>
        <dbReference type="SAM" id="MobiDB-lite"/>
    </source>
</evidence>
<accession>A0ABU0YX38</accession>
<dbReference type="RefSeq" id="WP_379961405.1">
    <property type="nucleotide sequence ID" value="NZ_JAUYVI010000010.1"/>
</dbReference>
<feature type="binding site" evidence="5">
    <location>
        <position position="95"/>
    </location>
    <ligand>
        <name>S-adenosyl-L-methionine</name>
        <dbReference type="ChEBI" id="CHEBI:59789"/>
    </ligand>
</feature>
<gene>
    <name evidence="5 8" type="primary">ubiG</name>
    <name evidence="8" type="ORF">Q8A70_26340</name>
</gene>
<dbReference type="InterPro" id="IPR013216">
    <property type="entry name" value="Methyltransf_11"/>
</dbReference>
<evidence type="ECO:0000313" key="9">
    <source>
        <dbReference type="Proteomes" id="UP001230156"/>
    </source>
</evidence>
<feature type="compositionally biased region" description="Pro residues" evidence="6">
    <location>
        <begin position="1"/>
        <end position="10"/>
    </location>
</feature>
<comment type="caution">
    <text evidence="8">The sequence shown here is derived from an EMBL/GenBank/DDBJ whole genome shotgun (WGS) entry which is preliminary data.</text>
</comment>
<name>A0ABU0YX38_9PROT</name>
<feature type="region of interest" description="Disordered" evidence="6">
    <location>
        <begin position="1"/>
        <end position="31"/>
    </location>
</feature>
<comment type="catalytic activity">
    <reaction evidence="5">
        <text>a 3-demethylubiquinol + S-adenosyl-L-methionine = a ubiquinol + S-adenosyl-L-homocysteine + H(+)</text>
        <dbReference type="Rhea" id="RHEA:44380"/>
        <dbReference type="Rhea" id="RHEA-COMP:9566"/>
        <dbReference type="Rhea" id="RHEA-COMP:10914"/>
        <dbReference type="ChEBI" id="CHEBI:15378"/>
        <dbReference type="ChEBI" id="CHEBI:17976"/>
        <dbReference type="ChEBI" id="CHEBI:57856"/>
        <dbReference type="ChEBI" id="CHEBI:59789"/>
        <dbReference type="ChEBI" id="CHEBI:84422"/>
        <dbReference type="EC" id="2.1.1.64"/>
    </reaction>
</comment>
<dbReference type="EC" id="2.1.1.222" evidence="5"/>
<evidence type="ECO:0000259" key="7">
    <source>
        <dbReference type="Pfam" id="PF08241"/>
    </source>
</evidence>
<keyword evidence="9" id="KW-1185">Reference proteome</keyword>
<feature type="domain" description="Methyltransferase type 11" evidence="7">
    <location>
        <begin position="92"/>
        <end position="187"/>
    </location>
</feature>
<dbReference type="SUPFAM" id="SSF53335">
    <property type="entry name" value="S-adenosyl-L-methionine-dependent methyltransferases"/>
    <property type="match status" value="1"/>
</dbReference>
<dbReference type="InterPro" id="IPR010233">
    <property type="entry name" value="UbiG_MeTrfase"/>
</dbReference>
<dbReference type="HAMAP" id="MF_00472">
    <property type="entry name" value="UbiG"/>
    <property type="match status" value="1"/>
</dbReference>
<dbReference type="CDD" id="cd02440">
    <property type="entry name" value="AdoMet_MTases"/>
    <property type="match status" value="1"/>
</dbReference>
<protein>
    <recommendedName>
        <fullName evidence="5">Ubiquinone biosynthesis O-methyltransferase</fullName>
    </recommendedName>
    <alternativeName>
        <fullName evidence="5">2-polyprenyl-6-hydroxyphenol methylase</fullName>
        <ecNumber evidence="5">2.1.1.222</ecNumber>
    </alternativeName>
    <alternativeName>
        <fullName evidence="5">3-demethylubiquinone 3-O-methyltransferase</fullName>
        <ecNumber evidence="5">2.1.1.64</ecNumber>
    </alternativeName>
</protein>
<evidence type="ECO:0000313" key="8">
    <source>
        <dbReference type="EMBL" id="MDQ7251233.1"/>
    </source>
</evidence>
<dbReference type="Gene3D" id="3.40.50.150">
    <property type="entry name" value="Vaccinia Virus protein VP39"/>
    <property type="match status" value="1"/>
</dbReference>
<keyword evidence="3 5" id="KW-0831">Ubiquinone biosynthesis</keyword>
<keyword evidence="4 5" id="KW-0949">S-adenosyl-L-methionine</keyword>